<accession>A0A1D4KBL5</accession>
<comment type="subcellular location">
    <subcellularLocation>
        <location evidence="1">Membrane</location>
        <topology evidence="1">Multi-pass membrane protein</topology>
    </subcellularLocation>
</comment>
<gene>
    <name evidence="7" type="ORF">SAMEA2297795_01117</name>
    <name evidence="6" type="ORF">SAMEA2297796_00986</name>
</gene>
<reference evidence="6 8" key="1">
    <citation type="submission" date="2016-09" db="EMBL/GenBank/DDBJ databases">
        <authorList>
            <consortium name="Pathogen Informatics"/>
            <person name="Sun Q."/>
            <person name="Inoue M."/>
        </authorList>
    </citation>
    <scope>NUCLEOTIDE SEQUENCE [LARGE SCALE GENOMIC DNA]</scope>
    <source>
        <strain evidence="6 8">82C</strain>
    </source>
</reference>
<dbReference type="Proteomes" id="UP000095768">
    <property type="component" value="Unassembled WGS sequence"/>
</dbReference>
<keyword evidence="3 5" id="KW-1133">Transmembrane helix</keyword>
<reference evidence="7 9" key="2">
    <citation type="submission" date="2016-09" db="EMBL/GenBank/DDBJ databases">
        <authorList>
            <consortium name="Pathogen Informatics"/>
        </authorList>
    </citation>
    <scope>NUCLEOTIDE SEQUENCE [LARGE SCALE GENOMIC DNA]</scope>
    <source>
        <strain evidence="7 9">82B</strain>
    </source>
</reference>
<keyword evidence="8" id="KW-1185">Reference proteome</keyword>
<proteinExistence type="predicted"/>
<dbReference type="InterPro" id="IPR019109">
    <property type="entry name" value="MamF_MmsF"/>
</dbReference>
<dbReference type="EMBL" id="FMPI01000005">
    <property type="protein sequence ID" value="SCS71255.1"/>
    <property type="molecule type" value="Genomic_DNA"/>
</dbReference>
<evidence type="ECO:0000313" key="6">
    <source>
        <dbReference type="EMBL" id="SCS71255.1"/>
    </source>
</evidence>
<keyword evidence="4 5" id="KW-0472">Membrane</keyword>
<dbReference type="RefSeq" id="WP_069995198.1">
    <property type="nucleotide sequence ID" value="NZ_FMPG01000003.1"/>
</dbReference>
<feature type="transmembrane region" description="Helical" evidence="5">
    <location>
        <begin position="84"/>
        <end position="108"/>
    </location>
</feature>
<dbReference type="Pfam" id="PF09685">
    <property type="entry name" value="MamF_MmsF"/>
    <property type="match status" value="1"/>
</dbReference>
<evidence type="ECO:0000256" key="3">
    <source>
        <dbReference type="ARBA" id="ARBA00022989"/>
    </source>
</evidence>
<evidence type="ECO:0000256" key="2">
    <source>
        <dbReference type="ARBA" id="ARBA00022692"/>
    </source>
</evidence>
<organism evidence="7 9">
    <name type="scientific">Staphylococcus caeli</name>
    <dbReference type="NCBI Taxonomy" id="2201815"/>
    <lineage>
        <taxon>Bacteria</taxon>
        <taxon>Bacillati</taxon>
        <taxon>Bacillota</taxon>
        <taxon>Bacilli</taxon>
        <taxon>Bacillales</taxon>
        <taxon>Staphylococcaceae</taxon>
        <taxon>Staphylococcus</taxon>
    </lineage>
</organism>
<feature type="transmembrane region" description="Helical" evidence="5">
    <location>
        <begin position="27"/>
        <end position="50"/>
    </location>
</feature>
<evidence type="ECO:0000313" key="7">
    <source>
        <dbReference type="EMBL" id="SCS77550.1"/>
    </source>
</evidence>
<keyword evidence="2 5" id="KW-0812">Transmembrane</keyword>
<evidence type="ECO:0000313" key="9">
    <source>
        <dbReference type="Proteomes" id="UP000095768"/>
    </source>
</evidence>
<feature type="transmembrane region" description="Helical" evidence="5">
    <location>
        <begin position="62"/>
        <end position="78"/>
    </location>
</feature>
<protein>
    <submittedName>
        <fullName evidence="7">Uncharacterized protein conserved in bacteria</fullName>
    </submittedName>
</protein>
<dbReference type="EMBL" id="FMPG01000003">
    <property type="protein sequence ID" value="SCS77550.1"/>
    <property type="molecule type" value="Genomic_DNA"/>
</dbReference>
<name>A0A1D4KBL5_9STAP</name>
<evidence type="ECO:0000256" key="5">
    <source>
        <dbReference type="SAM" id="Phobius"/>
    </source>
</evidence>
<evidence type="ECO:0000313" key="8">
    <source>
        <dbReference type="Proteomes" id="UP000095412"/>
    </source>
</evidence>
<sequence length="126" mass="14370">MTEQFNEQANQAYQSNFNQEPNSDARLMATLIYVLSFFAPLLAPLIIWLIKREESPFVDRAGKNYFNFLISYTIWLTVSSIAMIILIGFILVPVITVLLIVFTIIAAVKAYNGEDYLAPLSIRFLK</sequence>
<dbReference type="AlphaFoldDB" id="A0A1D4KBL5"/>
<dbReference type="Proteomes" id="UP000095412">
    <property type="component" value="Unassembled WGS sequence"/>
</dbReference>
<evidence type="ECO:0000256" key="1">
    <source>
        <dbReference type="ARBA" id="ARBA00004141"/>
    </source>
</evidence>
<dbReference type="OrthoDB" id="9808930at2"/>
<evidence type="ECO:0000256" key="4">
    <source>
        <dbReference type="ARBA" id="ARBA00023136"/>
    </source>
</evidence>